<dbReference type="OrthoDB" id="3298842at2"/>
<name>A0A1A3GR72_MYCMU</name>
<dbReference type="Proteomes" id="UP000093898">
    <property type="component" value="Unassembled WGS sequence"/>
</dbReference>
<dbReference type="STRING" id="56689.GCA_001291445_03555"/>
<sequence length="92" mass="9866">MGLFGRSGELSYDDLLNRLTELERRVAMLERAGHGGSVSSPPPPGPQPSAGAGVSQEVWRLASAGQKIQAIKRLREETGLGLKEAKDVVDRL</sequence>
<evidence type="ECO:0000313" key="4">
    <source>
        <dbReference type="Proteomes" id="UP000093898"/>
    </source>
</evidence>
<dbReference type="GO" id="GO:0006412">
    <property type="term" value="P:translation"/>
    <property type="evidence" value="ECO:0007669"/>
    <property type="project" value="InterPro"/>
</dbReference>
<dbReference type="InterPro" id="IPR013823">
    <property type="entry name" value="Ribosomal_bL12_C"/>
</dbReference>
<evidence type="ECO:0000259" key="2">
    <source>
        <dbReference type="Pfam" id="PF00542"/>
    </source>
</evidence>
<dbReference type="AlphaFoldDB" id="A0A1A3GR72"/>
<dbReference type="Gene3D" id="3.30.1390.10">
    <property type="match status" value="1"/>
</dbReference>
<accession>A0A1A3GR72</accession>
<dbReference type="SUPFAM" id="SSF54736">
    <property type="entry name" value="ClpS-like"/>
    <property type="match status" value="1"/>
</dbReference>
<dbReference type="InterPro" id="IPR014719">
    <property type="entry name" value="Ribosomal_bL12_C/ClpS-like"/>
</dbReference>
<gene>
    <name evidence="3" type="ORF">A5630_03690</name>
</gene>
<feature type="region of interest" description="Disordered" evidence="1">
    <location>
        <begin position="30"/>
        <end position="54"/>
    </location>
</feature>
<evidence type="ECO:0000313" key="3">
    <source>
        <dbReference type="EMBL" id="OBJ37849.1"/>
    </source>
</evidence>
<dbReference type="GO" id="GO:0003735">
    <property type="term" value="F:structural constituent of ribosome"/>
    <property type="evidence" value="ECO:0007669"/>
    <property type="project" value="InterPro"/>
</dbReference>
<proteinExistence type="predicted"/>
<comment type="caution">
    <text evidence="3">The sequence shown here is derived from an EMBL/GenBank/DDBJ whole genome shotgun (WGS) entry which is preliminary data.</text>
</comment>
<reference evidence="3 4" key="1">
    <citation type="submission" date="2016-06" db="EMBL/GenBank/DDBJ databases">
        <authorList>
            <person name="Kjaerup R.B."/>
            <person name="Dalgaard T.S."/>
            <person name="Juul-Madsen H.R."/>
        </authorList>
    </citation>
    <scope>NUCLEOTIDE SEQUENCE [LARGE SCALE GENOMIC DNA]</scope>
    <source>
        <strain evidence="3 4">1127319.6</strain>
    </source>
</reference>
<organism evidence="3 4">
    <name type="scientific">Mycolicibacterium mucogenicum</name>
    <name type="common">Mycobacterium mucogenicum</name>
    <dbReference type="NCBI Taxonomy" id="56689"/>
    <lineage>
        <taxon>Bacteria</taxon>
        <taxon>Bacillati</taxon>
        <taxon>Actinomycetota</taxon>
        <taxon>Actinomycetes</taxon>
        <taxon>Mycobacteriales</taxon>
        <taxon>Mycobacteriaceae</taxon>
        <taxon>Mycolicibacterium</taxon>
    </lineage>
</organism>
<dbReference type="EMBL" id="LZLC01000210">
    <property type="protein sequence ID" value="OBJ37849.1"/>
    <property type="molecule type" value="Genomic_DNA"/>
</dbReference>
<dbReference type="RefSeq" id="WP_064984741.1">
    <property type="nucleotide sequence ID" value="NZ_LZLC01000210.1"/>
</dbReference>
<protein>
    <recommendedName>
        <fullName evidence="2">Large ribosomal subunit protein bL12 C-terminal domain-containing protein</fullName>
    </recommendedName>
</protein>
<dbReference type="Pfam" id="PF00542">
    <property type="entry name" value="Ribosomal_L12"/>
    <property type="match status" value="1"/>
</dbReference>
<evidence type="ECO:0000256" key="1">
    <source>
        <dbReference type="SAM" id="MobiDB-lite"/>
    </source>
</evidence>
<feature type="domain" description="Large ribosomal subunit protein bL12 C-terminal" evidence="2">
    <location>
        <begin position="64"/>
        <end position="91"/>
    </location>
</feature>